<evidence type="ECO:0000313" key="1">
    <source>
        <dbReference type="EMBL" id="KAF9649000.1"/>
    </source>
</evidence>
<gene>
    <name evidence="1" type="ORF">BDM02DRAFT_3095428</name>
</gene>
<protein>
    <submittedName>
        <fullName evidence="1">Uncharacterized protein</fullName>
    </submittedName>
</protein>
<name>A0ACB6ZGV6_THEGA</name>
<organism evidence="1 2">
    <name type="scientific">Thelephora ganbajun</name>
    <name type="common">Ganba fungus</name>
    <dbReference type="NCBI Taxonomy" id="370292"/>
    <lineage>
        <taxon>Eukaryota</taxon>
        <taxon>Fungi</taxon>
        <taxon>Dikarya</taxon>
        <taxon>Basidiomycota</taxon>
        <taxon>Agaricomycotina</taxon>
        <taxon>Agaricomycetes</taxon>
        <taxon>Thelephorales</taxon>
        <taxon>Thelephoraceae</taxon>
        <taxon>Thelephora</taxon>
    </lineage>
</organism>
<reference evidence="1" key="1">
    <citation type="submission" date="2019-10" db="EMBL/GenBank/DDBJ databases">
        <authorList>
            <consortium name="DOE Joint Genome Institute"/>
            <person name="Kuo A."/>
            <person name="Miyauchi S."/>
            <person name="Kiss E."/>
            <person name="Drula E."/>
            <person name="Kohler A."/>
            <person name="Sanchez-Garcia M."/>
            <person name="Andreopoulos B."/>
            <person name="Barry K.W."/>
            <person name="Bonito G."/>
            <person name="Buee M."/>
            <person name="Carver A."/>
            <person name="Chen C."/>
            <person name="Cichocki N."/>
            <person name="Clum A."/>
            <person name="Culley D."/>
            <person name="Crous P.W."/>
            <person name="Fauchery L."/>
            <person name="Girlanda M."/>
            <person name="Hayes R."/>
            <person name="Keri Z."/>
            <person name="Labutti K."/>
            <person name="Lipzen A."/>
            <person name="Lombard V."/>
            <person name="Magnuson J."/>
            <person name="Maillard F."/>
            <person name="Morin E."/>
            <person name="Murat C."/>
            <person name="Nolan M."/>
            <person name="Ohm R."/>
            <person name="Pangilinan J."/>
            <person name="Pereira M."/>
            <person name="Perotto S."/>
            <person name="Peter M."/>
            <person name="Riley R."/>
            <person name="Sitrit Y."/>
            <person name="Stielow B."/>
            <person name="Szollosi G."/>
            <person name="Zifcakova L."/>
            <person name="Stursova M."/>
            <person name="Spatafora J.W."/>
            <person name="Tedersoo L."/>
            <person name="Vaario L.-M."/>
            <person name="Yamada A."/>
            <person name="Yan M."/>
            <person name="Wang P."/>
            <person name="Xu J."/>
            <person name="Bruns T."/>
            <person name="Baldrian P."/>
            <person name="Vilgalys R."/>
            <person name="Henrissat B."/>
            <person name="Grigoriev I.V."/>
            <person name="Hibbett D."/>
            <person name="Nagy L.G."/>
            <person name="Martin F.M."/>
        </authorList>
    </citation>
    <scope>NUCLEOTIDE SEQUENCE</scope>
    <source>
        <strain evidence="1">P2</strain>
    </source>
</reference>
<dbReference type="EMBL" id="MU118004">
    <property type="protein sequence ID" value="KAF9649000.1"/>
    <property type="molecule type" value="Genomic_DNA"/>
</dbReference>
<sequence>MTVPQTDRGYTSLLHHLHRPSIAILTQLDGLQTSITYYLAYGQKDQPHGQTPTPLAAAIVGSSMFRFPDQTNVEIINGRLGMLLKAFRHAVHYKVHALMGKPDPANPSASTSESKLSIWTRDILNGLEGGQSLVRFACLGGLLMGLEDLERQKAARKAGNMADTDEKREVDETVAVGRRTRGKVEEEVIVALAEVMETHPLPSSNKSANDSGPRSDWESEFTQSVSGTTGRILPFVAEDRLRALPLEIFLKSLLDTISSAFRDGKIFQSFPESASTETIGVSLGSKLAQDLTAATSSPQYRSVKSLAELFARVVWSFVTAKSQRLWPVLNETLLVFEEIARNLQDDWRHNPWVDVQAEEEIPESARETLTQAWGVLKTILFANVMVQQSIITAAIYLPPPLSKTTSSLESDVTPASLAWVLLRTLSNLSFVITKFGGVTSTARASIFPQLRWLFYSALDVLSTNQAASEKFVVRLCQTGKPTTTSLTSSKVMENAKMAFSLACIEQLAPNVGEGRVQSQIFDMCMPNLWDHENREVYESSHSVVLALLAAHAQRVGDGSGTVPTVEMSPSTNLKRKERGRSNAVARPLAERIVPFYTNCLLENSVEGRLISAQLRIAFAALVRSAGSCGTVDGDALVWFCIQSLLDVLSTLSPHATSSPNSIVQGDVERAHRLRLMLVSSLPTIPLKLLPRGLEAIRKSIADERDMGRREELVGEVLKEILERVGDREKVIVMKWWQSNRDSFSS</sequence>
<comment type="caution">
    <text evidence="1">The sequence shown here is derived from an EMBL/GenBank/DDBJ whole genome shotgun (WGS) entry which is preliminary data.</text>
</comment>
<accession>A0ACB6ZGV6</accession>
<evidence type="ECO:0000313" key="2">
    <source>
        <dbReference type="Proteomes" id="UP000886501"/>
    </source>
</evidence>
<keyword evidence="2" id="KW-1185">Reference proteome</keyword>
<dbReference type="Proteomes" id="UP000886501">
    <property type="component" value="Unassembled WGS sequence"/>
</dbReference>
<proteinExistence type="predicted"/>
<reference evidence="1" key="2">
    <citation type="journal article" date="2020" name="Nat. Commun.">
        <title>Large-scale genome sequencing of mycorrhizal fungi provides insights into the early evolution of symbiotic traits.</title>
        <authorList>
            <person name="Miyauchi S."/>
            <person name="Kiss E."/>
            <person name="Kuo A."/>
            <person name="Drula E."/>
            <person name="Kohler A."/>
            <person name="Sanchez-Garcia M."/>
            <person name="Morin E."/>
            <person name="Andreopoulos B."/>
            <person name="Barry K.W."/>
            <person name="Bonito G."/>
            <person name="Buee M."/>
            <person name="Carver A."/>
            <person name="Chen C."/>
            <person name="Cichocki N."/>
            <person name="Clum A."/>
            <person name="Culley D."/>
            <person name="Crous P.W."/>
            <person name="Fauchery L."/>
            <person name="Girlanda M."/>
            <person name="Hayes R.D."/>
            <person name="Keri Z."/>
            <person name="LaButti K."/>
            <person name="Lipzen A."/>
            <person name="Lombard V."/>
            <person name="Magnuson J."/>
            <person name="Maillard F."/>
            <person name="Murat C."/>
            <person name="Nolan M."/>
            <person name="Ohm R.A."/>
            <person name="Pangilinan J."/>
            <person name="Pereira M.F."/>
            <person name="Perotto S."/>
            <person name="Peter M."/>
            <person name="Pfister S."/>
            <person name="Riley R."/>
            <person name="Sitrit Y."/>
            <person name="Stielow J.B."/>
            <person name="Szollosi G."/>
            <person name="Zifcakova L."/>
            <person name="Stursova M."/>
            <person name="Spatafora J.W."/>
            <person name="Tedersoo L."/>
            <person name="Vaario L.M."/>
            <person name="Yamada A."/>
            <person name="Yan M."/>
            <person name="Wang P."/>
            <person name="Xu J."/>
            <person name="Bruns T."/>
            <person name="Baldrian P."/>
            <person name="Vilgalys R."/>
            <person name="Dunand C."/>
            <person name="Henrissat B."/>
            <person name="Grigoriev I.V."/>
            <person name="Hibbett D."/>
            <person name="Nagy L.G."/>
            <person name="Martin F.M."/>
        </authorList>
    </citation>
    <scope>NUCLEOTIDE SEQUENCE</scope>
    <source>
        <strain evidence="1">P2</strain>
    </source>
</reference>